<dbReference type="InterPro" id="IPR001633">
    <property type="entry name" value="EAL_dom"/>
</dbReference>
<dbReference type="Gene3D" id="3.30.70.270">
    <property type="match status" value="1"/>
</dbReference>
<dbReference type="InterPro" id="IPR050706">
    <property type="entry name" value="Cyclic-di-GMP_PDE-like"/>
</dbReference>
<dbReference type="PANTHER" id="PTHR33121:SF70">
    <property type="entry name" value="SIGNALING PROTEIN YKOW"/>
    <property type="match status" value="1"/>
</dbReference>
<protein>
    <submittedName>
        <fullName evidence="4">Uncharacterized protein</fullName>
    </submittedName>
</protein>
<dbReference type="PANTHER" id="PTHR33121">
    <property type="entry name" value="CYCLIC DI-GMP PHOSPHODIESTERASE PDEF"/>
    <property type="match status" value="1"/>
</dbReference>
<dbReference type="Proteomes" id="UP000279029">
    <property type="component" value="Chromosome"/>
</dbReference>
<evidence type="ECO:0000313" key="5">
    <source>
        <dbReference type="Proteomes" id="UP000279029"/>
    </source>
</evidence>
<keyword evidence="5" id="KW-1185">Reference proteome</keyword>
<evidence type="ECO:0000256" key="1">
    <source>
        <dbReference type="SAM" id="Phobius"/>
    </source>
</evidence>
<organism evidence="4 5">
    <name type="scientific">Petrocella atlantisensis</name>
    <dbReference type="NCBI Taxonomy" id="2173034"/>
    <lineage>
        <taxon>Bacteria</taxon>
        <taxon>Bacillati</taxon>
        <taxon>Bacillota</taxon>
        <taxon>Clostridia</taxon>
        <taxon>Lachnospirales</taxon>
        <taxon>Vallitaleaceae</taxon>
        <taxon>Petrocella</taxon>
    </lineage>
</organism>
<dbReference type="InterPro" id="IPR043128">
    <property type="entry name" value="Rev_trsase/Diguanyl_cyclase"/>
</dbReference>
<dbReference type="SUPFAM" id="SSF141868">
    <property type="entry name" value="EAL domain-like"/>
    <property type="match status" value="1"/>
</dbReference>
<dbReference type="InterPro" id="IPR029787">
    <property type="entry name" value="Nucleotide_cyclase"/>
</dbReference>
<sequence>MKEKGCSLTMLILVLMTMGHTSYGATEVTNGPKANVLVSIMVLTVLLIIILKMHLDIKKLKATKLELSDQNNILKYMATHDPITHLYNRGTMVEHTQKHLLIQENKVSYLYDIAITNLRLINDTYSHDIGNEVLKAVAKRLREAFDGYSETLGMDQMTFLALESNTNCKEDAITRAYSIIERLSVPIEVDYMEIDVLISVGIAMAPDHSMDAKQLIKKANMALVESLNRGYKTVYYYEDTLYIDVIKRITMEKQLRRAIKLNEMVLYYQPKINLKTMKVDGCEALIRWHHPDGHIIYPNDFIPLAEDIGFIDDIGKWVVKESICQVKRWQEQGHSIRVSLNVSGKEFDDEFIEHIHQNIQNQGVDPSLLEVEITETAALKDLCHSRHLVQTLHDFGIRVSLDDFGTGYSSMTYIKQLKASKLKIDKSFIDDLDNMEQRVVIESMILLGKKLDYYINIEGVETRNQLIILKDLGVDEVQGWLFSKAILPEAFIDYVKDFDENGLSL</sequence>
<proteinExistence type="predicted"/>
<gene>
    <name evidence="4" type="ORF">PATL70BA_0685</name>
</gene>
<dbReference type="GO" id="GO:0071111">
    <property type="term" value="F:cyclic-guanylate-specific phosphodiesterase activity"/>
    <property type="evidence" value="ECO:0007669"/>
    <property type="project" value="InterPro"/>
</dbReference>
<evidence type="ECO:0000259" key="2">
    <source>
        <dbReference type="PROSITE" id="PS50883"/>
    </source>
</evidence>
<dbReference type="SMART" id="SM00267">
    <property type="entry name" value="GGDEF"/>
    <property type="match status" value="1"/>
</dbReference>
<feature type="transmembrane region" description="Helical" evidence="1">
    <location>
        <begin position="34"/>
        <end position="51"/>
    </location>
</feature>
<dbReference type="Pfam" id="PF00990">
    <property type="entry name" value="GGDEF"/>
    <property type="match status" value="1"/>
</dbReference>
<dbReference type="PROSITE" id="PS50887">
    <property type="entry name" value="GGDEF"/>
    <property type="match status" value="1"/>
</dbReference>
<dbReference type="InterPro" id="IPR035919">
    <property type="entry name" value="EAL_sf"/>
</dbReference>
<dbReference type="EMBL" id="LR130778">
    <property type="protein sequence ID" value="VDN46551.1"/>
    <property type="molecule type" value="Genomic_DNA"/>
</dbReference>
<dbReference type="CDD" id="cd01949">
    <property type="entry name" value="GGDEF"/>
    <property type="match status" value="1"/>
</dbReference>
<keyword evidence="1" id="KW-0472">Membrane</keyword>
<dbReference type="RefSeq" id="WP_125136041.1">
    <property type="nucleotide sequence ID" value="NZ_LR130778.1"/>
</dbReference>
<keyword evidence="1" id="KW-0812">Transmembrane</keyword>
<accession>A0A3P7PTJ0</accession>
<dbReference type="SMART" id="SM00052">
    <property type="entry name" value="EAL"/>
    <property type="match status" value="1"/>
</dbReference>
<dbReference type="Gene3D" id="3.20.20.450">
    <property type="entry name" value="EAL domain"/>
    <property type="match status" value="1"/>
</dbReference>
<evidence type="ECO:0000313" key="4">
    <source>
        <dbReference type="EMBL" id="VDN46551.1"/>
    </source>
</evidence>
<feature type="domain" description="EAL" evidence="2">
    <location>
        <begin position="248"/>
        <end position="499"/>
    </location>
</feature>
<dbReference type="InterPro" id="IPR000160">
    <property type="entry name" value="GGDEF_dom"/>
</dbReference>
<reference evidence="4 5" key="1">
    <citation type="submission" date="2018-09" db="EMBL/GenBank/DDBJ databases">
        <authorList>
            <person name="Postec A."/>
        </authorList>
    </citation>
    <scope>NUCLEOTIDE SEQUENCE [LARGE SCALE GENOMIC DNA]</scope>
    <source>
        <strain evidence="4">70B-A</strain>
    </source>
</reference>
<dbReference type="SUPFAM" id="SSF55073">
    <property type="entry name" value="Nucleotide cyclase"/>
    <property type="match status" value="1"/>
</dbReference>
<dbReference type="NCBIfam" id="TIGR00254">
    <property type="entry name" value="GGDEF"/>
    <property type="match status" value="1"/>
</dbReference>
<evidence type="ECO:0000259" key="3">
    <source>
        <dbReference type="PROSITE" id="PS50887"/>
    </source>
</evidence>
<dbReference type="PROSITE" id="PS50883">
    <property type="entry name" value="EAL"/>
    <property type="match status" value="1"/>
</dbReference>
<dbReference type="AlphaFoldDB" id="A0A3P7PTJ0"/>
<name>A0A3P7PTJ0_9FIRM</name>
<dbReference type="KEGG" id="cbar:PATL70BA_0685"/>
<dbReference type="CDD" id="cd01948">
    <property type="entry name" value="EAL"/>
    <property type="match status" value="1"/>
</dbReference>
<keyword evidence="1" id="KW-1133">Transmembrane helix</keyword>
<dbReference type="OrthoDB" id="9762141at2"/>
<feature type="domain" description="GGDEF" evidence="3">
    <location>
        <begin position="106"/>
        <end position="239"/>
    </location>
</feature>
<dbReference type="Pfam" id="PF00563">
    <property type="entry name" value="EAL"/>
    <property type="match status" value="1"/>
</dbReference>